<dbReference type="InterPro" id="IPR029069">
    <property type="entry name" value="HotDog_dom_sf"/>
</dbReference>
<reference evidence="3 4" key="1">
    <citation type="submission" date="2015-12" db="EMBL/GenBank/DDBJ databases">
        <title>Genome sequence of Tistrella mobilis MCCC 1A02139.</title>
        <authorList>
            <person name="Lu L."/>
            <person name="Lai Q."/>
            <person name="Shao Z."/>
            <person name="Qian P."/>
        </authorList>
    </citation>
    <scope>NUCLEOTIDE SEQUENCE [LARGE SCALE GENOMIC DNA]</scope>
    <source>
        <strain evidence="3 4">MCCC 1A02139</strain>
    </source>
</reference>
<comment type="caution">
    <text evidence="3">The sequence shown here is derived from an EMBL/GenBank/DDBJ whole genome shotgun (WGS) entry which is preliminary data.</text>
</comment>
<dbReference type="InterPro" id="IPR003736">
    <property type="entry name" value="PAAI_dom"/>
</dbReference>
<proteinExistence type="predicted"/>
<dbReference type="NCBIfam" id="TIGR00369">
    <property type="entry name" value="unchar_dom_1"/>
    <property type="match status" value="1"/>
</dbReference>
<dbReference type="GO" id="GO:0005829">
    <property type="term" value="C:cytosol"/>
    <property type="evidence" value="ECO:0007669"/>
    <property type="project" value="TreeGrafter"/>
</dbReference>
<dbReference type="PANTHER" id="PTHR43240:SF10">
    <property type="entry name" value="BLL4964 PROTEIN"/>
    <property type="match status" value="1"/>
</dbReference>
<dbReference type="PANTHER" id="PTHR43240">
    <property type="entry name" value="1,4-DIHYDROXY-2-NAPHTHOYL-COA THIOESTERASE 1"/>
    <property type="match status" value="1"/>
</dbReference>
<feature type="domain" description="Thioesterase" evidence="2">
    <location>
        <begin position="54"/>
        <end position="129"/>
    </location>
</feature>
<keyword evidence="1" id="KW-0378">Hydrolase</keyword>
<dbReference type="Gene3D" id="3.10.129.10">
    <property type="entry name" value="Hotdog Thioesterase"/>
    <property type="match status" value="1"/>
</dbReference>
<evidence type="ECO:0000313" key="3">
    <source>
        <dbReference type="EMBL" id="KYO52177.1"/>
    </source>
</evidence>
<evidence type="ECO:0000313" key="4">
    <source>
        <dbReference type="Proteomes" id="UP000075787"/>
    </source>
</evidence>
<gene>
    <name evidence="3" type="ORF">AUP44_06040</name>
</gene>
<evidence type="ECO:0000259" key="2">
    <source>
        <dbReference type="Pfam" id="PF03061"/>
    </source>
</evidence>
<evidence type="ECO:0000256" key="1">
    <source>
        <dbReference type="ARBA" id="ARBA00022801"/>
    </source>
</evidence>
<dbReference type="SUPFAM" id="SSF54637">
    <property type="entry name" value="Thioesterase/thiol ester dehydrase-isomerase"/>
    <property type="match status" value="1"/>
</dbReference>
<sequence length="142" mass="15400">MVEPGLDRIRPDAFNQIIRDELPMAELLGIRVERIDDGVARGRLPATVQLIRPGGTLSGPALATLADVTFYAAIMGRLGPARMAVTSNLNINFLRRPAMVDVLSEARLIRCGRRLAYGEVSLYSDGDDEPVAHTTLTFALPG</sequence>
<dbReference type="OrthoDB" id="9805304at2"/>
<accession>A0A162KUX2</accession>
<dbReference type="InterPro" id="IPR006683">
    <property type="entry name" value="Thioestr_dom"/>
</dbReference>
<dbReference type="AlphaFoldDB" id="A0A162KUX2"/>
<dbReference type="Pfam" id="PF03061">
    <property type="entry name" value="4HBT"/>
    <property type="match status" value="1"/>
</dbReference>
<dbReference type="Proteomes" id="UP000075787">
    <property type="component" value="Unassembled WGS sequence"/>
</dbReference>
<dbReference type="CDD" id="cd03443">
    <property type="entry name" value="PaaI_thioesterase"/>
    <property type="match status" value="1"/>
</dbReference>
<organism evidence="3 4">
    <name type="scientific">Tistrella mobilis</name>
    <dbReference type="NCBI Taxonomy" id="171437"/>
    <lineage>
        <taxon>Bacteria</taxon>
        <taxon>Pseudomonadati</taxon>
        <taxon>Pseudomonadota</taxon>
        <taxon>Alphaproteobacteria</taxon>
        <taxon>Geminicoccales</taxon>
        <taxon>Geminicoccaceae</taxon>
        <taxon>Tistrella</taxon>
    </lineage>
</organism>
<protein>
    <submittedName>
        <fullName evidence="3">Thioesterase</fullName>
    </submittedName>
</protein>
<name>A0A162KUX2_9PROT</name>
<dbReference type="GO" id="GO:0061522">
    <property type="term" value="F:1,4-dihydroxy-2-naphthoyl-CoA thioesterase activity"/>
    <property type="evidence" value="ECO:0007669"/>
    <property type="project" value="TreeGrafter"/>
</dbReference>
<dbReference type="EMBL" id="LPZR01000160">
    <property type="protein sequence ID" value="KYO52177.1"/>
    <property type="molecule type" value="Genomic_DNA"/>
</dbReference>